<keyword evidence="2" id="KW-1185">Reference proteome</keyword>
<evidence type="ECO:0000313" key="2">
    <source>
        <dbReference type="Proteomes" id="UP000249646"/>
    </source>
</evidence>
<gene>
    <name evidence="1" type="ORF">BCF89_10338</name>
</gene>
<proteinExistence type="predicted"/>
<sequence>MKLKYVLISDFNNHEEKVIETEYVDFNEEERGKFSHIEFSDEKEMHCILDVADDEIRISYAAQSLSMKKNQFIENRLNISEKDWIALDVYLIKVIISKELISFTYDLLQDRNIIVRNTAKLVFKD</sequence>
<organism evidence="1 2">
    <name type="scientific">Metamycoplasma auris</name>
    <dbReference type="NCBI Taxonomy" id="51363"/>
    <lineage>
        <taxon>Bacteria</taxon>
        <taxon>Bacillati</taxon>
        <taxon>Mycoplasmatota</taxon>
        <taxon>Mycoplasmoidales</taxon>
        <taxon>Metamycoplasmataceae</taxon>
        <taxon>Metamycoplasma</taxon>
    </lineage>
</organism>
<comment type="caution">
    <text evidence="1">The sequence shown here is derived from an EMBL/GenBank/DDBJ whole genome shotgun (WGS) entry which is preliminary data.</text>
</comment>
<dbReference type="Proteomes" id="UP000249646">
    <property type="component" value="Unassembled WGS sequence"/>
</dbReference>
<evidence type="ECO:0000313" key="1">
    <source>
        <dbReference type="EMBL" id="PZW00579.1"/>
    </source>
</evidence>
<protein>
    <submittedName>
        <fullName evidence="1">Uncharacterized protein</fullName>
    </submittedName>
</protein>
<dbReference type="AlphaFoldDB" id="A0A2W7GTF9"/>
<name>A0A2W7GTF9_9BACT</name>
<dbReference type="OrthoDB" id="398766at2"/>
<dbReference type="RefSeq" id="WP_111518394.1">
    <property type="nucleotide sequence ID" value="NZ_QKUB01000003.1"/>
</dbReference>
<dbReference type="EMBL" id="QKUB01000003">
    <property type="protein sequence ID" value="PZW00579.1"/>
    <property type="molecule type" value="Genomic_DNA"/>
</dbReference>
<reference evidence="1 2" key="1">
    <citation type="submission" date="2018-06" db="EMBL/GenBank/DDBJ databases">
        <title>Genomic Encyclopedia of Archaeal and Bacterial Type Strains, Phase II (KMG-II): from individual species to whole genera.</title>
        <authorList>
            <person name="Goeker M."/>
        </authorList>
    </citation>
    <scope>NUCLEOTIDE SEQUENCE [LARGE SCALE GENOMIC DNA]</scope>
    <source>
        <strain evidence="1 2">ATCC 51348</strain>
    </source>
</reference>
<accession>A0A2W7GTF9</accession>